<proteinExistence type="predicted"/>
<reference evidence="1" key="1">
    <citation type="submission" date="2022-10" db="EMBL/GenBank/DDBJ databases">
        <title>Two novel species of Flavobacterium.</title>
        <authorList>
            <person name="Liu Q."/>
            <person name="Xin Y.-H."/>
        </authorList>
    </citation>
    <scope>NUCLEOTIDE SEQUENCE</scope>
    <source>
        <strain evidence="1">LS1R47</strain>
    </source>
</reference>
<dbReference type="AlphaFoldDB" id="A0A9X2ZND1"/>
<gene>
    <name evidence="1" type="ORF">OIU80_05575</name>
</gene>
<organism evidence="1 2">
    <name type="scientific">Flavobacterium frigoritolerans</name>
    <dbReference type="NCBI Taxonomy" id="2987686"/>
    <lineage>
        <taxon>Bacteria</taxon>
        <taxon>Pseudomonadati</taxon>
        <taxon>Bacteroidota</taxon>
        <taxon>Flavobacteriia</taxon>
        <taxon>Flavobacteriales</taxon>
        <taxon>Flavobacteriaceae</taxon>
        <taxon>Flavobacterium</taxon>
    </lineage>
</organism>
<dbReference type="Gene3D" id="2.120.10.30">
    <property type="entry name" value="TolB, C-terminal domain"/>
    <property type="match status" value="2"/>
</dbReference>
<dbReference type="EMBL" id="JAOZEV010000003">
    <property type="protein sequence ID" value="MCV9931746.1"/>
    <property type="molecule type" value="Genomic_DNA"/>
</dbReference>
<accession>A0A9X2ZND1</accession>
<evidence type="ECO:0000313" key="1">
    <source>
        <dbReference type="EMBL" id="MCV9931746.1"/>
    </source>
</evidence>
<dbReference type="InterPro" id="IPR011042">
    <property type="entry name" value="6-blade_b-propeller_TolB-like"/>
</dbReference>
<evidence type="ECO:0000313" key="2">
    <source>
        <dbReference type="Proteomes" id="UP001151133"/>
    </source>
</evidence>
<dbReference type="Proteomes" id="UP001151133">
    <property type="component" value="Unassembled WGS sequence"/>
</dbReference>
<comment type="caution">
    <text evidence="1">The sequence shown here is derived from an EMBL/GenBank/DDBJ whole genome shotgun (WGS) entry which is preliminary data.</text>
</comment>
<dbReference type="SUPFAM" id="SSF63829">
    <property type="entry name" value="Calcium-dependent phosphotriesterase"/>
    <property type="match status" value="1"/>
</dbReference>
<name>A0A9X2ZND1_9FLAO</name>
<keyword evidence="2" id="KW-1185">Reference proteome</keyword>
<sequence>MVTNRFNISTKFENGDVPSQSDFVEIFNSFVHKDEDKANIQMVEAGIDNERYITPALLNAGLKNIGIITGNCYMPHKETFESTFSGTTLPLEKAPIQYSVKVFKNGQLLQEGPDYTVNYNTAIITFSGEVKDRNLEINYWYKNFSSDPGNGGEAIDFTNFLHTTGNETKKGILTFNNTTPTSTSGIVLTNSGVGTTATALDISVSGTGKGIALQNSSTGTGVKVSNTGTGTGLHLNSSSASTGDPLKVTKDDIVKAKIDVDGNVTAKRFISSNGVATEFVKGDGSLDPITYADNTKVIHNAGNEERDGALLLTHKESPQDVLTITKNNSANCLKLVQTSNSNATTATWDTSTPNVNRKAISIQKQTQENAFITHEGNVTATSFTSSTLRADITDGLLTIASSDSPTPSQGQAKLYAKTNGTTDMYVMGSDGVEKKIGAGSGGDLDNVLHKTGFATETKTGELVIDSETANVSGLKLNRILTSPSITTTPFATGLNNPCSICDGGDGYYYVVNNGNSTISKIDKVTGVLINASFATGIPKPYGICKANDGNFYVTSNTANIGTNGSTGTIYKITLTGVVTSFVTGLGHLFDLTQANDGNLYVASPGNVLKVTLAGTITTLASGFNDPRGIVQGKDNNLYVTAQHSIYKITLLGASTLFATYPGITDGICQSATGDFYTISYGGNYIVKTTPAGIVSIFKSINIQPKGILVGNDNYLYTTSDYADSIEKTNIISNDKVLRTDATGLVVKTTYLEDVPYLKASDVDLSSYAKLDSPTFTGAPTAPTATVGTNTTQIATTAFVMATIAESTQITITTTVNITTDTVDTNNKKQIGKNVIINNGVSAISITVNGGTDFSASYLKHGTGAITFVQAGGRTLVVANGTAILNGAAGSTATISSIGTTDYLRISNV</sequence>
<evidence type="ECO:0008006" key="3">
    <source>
        <dbReference type="Google" id="ProtNLM"/>
    </source>
</evidence>
<protein>
    <recommendedName>
        <fullName evidence="3">SMP-30/Gluconolactonase/LRE-like region domain-containing protein</fullName>
    </recommendedName>
</protein>
<dbReference type="RefSeq" id="WP_264286058.1">
    <property type="nucleotide sequence ID" value="NZ_JAOZEV010000003.1"/>
</dbReference>